<dbReference type="EC" id="4.1.1.48" evidence="8"/>
<dbReference type="CDD" id="cd00331">
    <property type="entry name" value="IGPS"/>
    <property type="match status" value="1"/>
</dbReference>
<dbReference type="Pfam" id="PF00218">
    <property type="entry name" value="IGPS"/>
    <property type="match status" value="1"/>
</dbReference>
<dbReference type="OrthoDB" id="9804217at2"/>
<gene>
    <name evidence="8" type="primary">trpC</name>
    <name evidence="10" type="ordered locus">Ilyop_2415</name>
</gene>
<evidence type="ECO:0000256" key="5">
    <source>
        <dbReference type="ARBA" id="ARBA00022822"/>
    </source>
</evidence>
<comment type="pathway">
    <text evidence="2 8">Amino-acid biosynthesis; L-tryptophan biosynthesis; L-tryptophan from chorismate: step 4/5.</text>
</comment>
<evidence type="ECO:0000313" key="11">
    <source>
        <dbReference type="Proteomes" id="UP000006875"/>
    </source>
</evidence>
<evidence type="ECO:0000256" key="3">
    <source>
        <dbReference type="ARBA" id="ARBA00022605"/>
    </source>
</evidence>
<dbReference type="AlphaFoldDB" id="E3HDI8"/>
<dbReference type="PROSITE" id="PS00614">
    <property type="entry name" value="IGPS"/>
    <property type="match status" value="1"/>
</dbReference>
<dbReference type="InterPro" id="IPR013785">
    <property type="entry name" value="Aldolase_TIM"/>
</dbReference>
<dbReference type="UniPathway" id="UPA00035">
    <property type="reaction ID" value="UER00043"/>
</dbReference>
<dbReference type="NCBIfam" id="NF001377">
    <property type="entry name" value="PRK00278.2-4"/>
    <property type="match status" value="1"/>
</dbReference>
<dbReference type="HOGENOM" id="CLU_034247_2_0_0"/>
<keyword evidence="11" id="KW-1185">Reference proteome</keyword>
<evidence type="ECO:0000259" key="9">
    <source>
        <dbReference type="Pfam" id="PF00218"/>
    </source>
</evidence>
<sequence>MILDEIVKSKKEYLKKLSLDKNKLAEIAENMDTPPSFYEAMKKSGLSIIGEVKKASPSKGVIKEMFDHKAIAAVYDTCVDAISVLTEVEYFKGNPKYLKEVSEITKLPTLCKDFIIDEAQIYEARTLGASAVLLIVSILDDETLKNFIAIARELKMEPLVEAHSGEEVKRALKAKAKIIGINNRDLKTFNVDLNNCIELSKNIPEDVLVIGESGISKREDVKKLKDGKISGVLIGEAFMRSESINKLARELKEEFND</sequence>
<comment type="similarity">
    <text evidence="8">Belongs to the TrpC family.</text>
</comment>
<dbReference type="FunFam" id="3.20.20.70:FF:000024">
    <property type="entry name" value="Indole-3-glycerol phosphate synthase"/>
    <property type="match status" value="1"/>
</dbReference>
<keyword evidence="7 8" id="KW-0456">Lyase</keyword>
<name>E3HDI8_ILYPC</name>
<dbReference type="HAMAP" id="MF_00134_B">
    <property type="entry name" value="IGPS_B"/>
    <property type="match status" value="1"/>
</dbReference>
<dbReference type="PANTHER" id="PTHR22854">
    <property type="entry name" value="TRYPTOPHAN BIOSYNTHESIS PROTEIN"/>
    <property type="match status" value="1"/>
</dbReference>
<dbReference type="GO" id="GO:0000162">
    <property type="term" value="P:L-tryptophan biosynthetic process"/>
    <property type="evidence" value="ECO:0007669"/>
    <property type="project" value="UniProtKB-UniRule"/>
</dbReference>
<feature type="domain" description="Indole-3-glycerol phosphate synthase" evidence="9">
    <location>
        <begin position="3"/>
        <end position="251"/>
    </location>
</feature>
<dbReference type="PANTHER" id="PTHR22854:SF2">
    <property type="entry name" value="INDOLE-3-GLYCEROL-PHOSPHATE SYNTHASE"/>
    <property type="match status" value="1"/>
</dbReference>
<dbReference type="GO" id="GO:0004425">
    <property type="term" value="F:indole-3-glycerol-phosphate synthase activity"/>
    <property type="evidence" value="ECO:0007669"/>
    <property type="project" value="UniProtKB-UniRule"/>
</dbReference>
<dbReference type="SUPFAM" id="SSF51366">
    <property type="entry name" value="Ribulose-phoshate binding barrel"/>
    <property type="match status" value="1"/>
</dbReference>
<dbReference type="InterPro" id="IPR001468">
    <property type="entry name" value="Indole-3-GlycerolPSynthase_CS"/>
</dbReference>
<comment type="catalytic activity">
    <reaction evidence="1 8">
        <text>1-(2-carboxyphenylamino)-1-deoxy-D-ribulose 5-phosphate + H(+) = (1S,2R)-1-C-(indol-3-yl)glycerol 3-phosphate + CO2 + H2O</text>
        <dbReference type="Rhea" id="RHEA:23476"/>
        <dbReference type="ChEBI" id="CHEBI:15377"/>
        <dbReference type="ChEBI" id="CHEBI:15378"/>
        <dbReference type="ChEBI" id="CHEBI:16526"/>
        <dbReference type="ChEBI" id="CHEBI:58613"/>
        <dbReference type="ChEBI" id="CHEBI:58866"/>
        <dbReference type="EC" id="4.1.1.48"/>
    </reaction>
</comment>
<keyword evidence="6 8" id="KW-0057">Aromatic amino acid biosynthesis</keyword>
<evidence type="ECO:0000256" key="8">
    <source>
        <dbReference type="HAMAP-Rule" id="MF_00134"/>
    </source>
</evidence>
<evidence type="ECO:0000256" key="6">
    <source>
        <dbReference type="ARBA" id="ARBA00023141"/>
    </source>
</evidence>
<dbReference type="EMBL" id="CP002282">
    <property type="protein sequence ID" value="ADO84174.1"/>
    <property type="molecule type" value="Genomic_DNA"/>
</dbReference>
<proteinExistence type="inferred from homology"/>
<dbReference type="Proteomes" id="UP000006875">
    <property type="component" value="Plasmid pILYOP01"/>
</dbReference>
<keyword evidence="4 8" id="KW-0210">Decarboxylase</keyword>
<reference evidence="10 11" key="1">
    <citation type="journal article" date="2010" name="Stand. Genomic Sci.">
        <title>Complete genome sequence of Ilyobacter polytropus type strain (CuHbu1).</title>
        <authorList>
            <person name="Sikorski J."/>
            <person name="Chertkov O."/>
            <person name="Lapidus A."/>
            <person name="Nolan M."/>
            <person name="Lucas S."/>
            <person name="Del Rio T.G."/>
            <person name="Tice H."/>
            <person name="Cheng J.F."/>
            <person name="Tapia R."/>
            <person name="Han C."/>
            <person name="Goodwin L."/>
            <person name="Pitluck S."/>
            <person name="Liolios K."/>
            <person name="Ivanova N."/>
            <person name="Mavromatis K."/>
            <person name="Mikhailova N."/>
            <person name="Pati A."/>
            <person name="Chen A."/>
            <person name="Palaniappan K."/>
            <person name="Land M."/>
            <person name="Hauser L."/>
            <person name="Chang Y.J."/>
            <person name="Jeffries C.D."/>
            <person name="Brambilla E."/>
            <person name="Yasawong M."/>
            <person name="Rohde M."/>
            <person name="Pukall R."/>
            <person name="Spring S."/>
            <person name="Goker M."/>
            <person name="Woyke T."/>
            <person name="Bristow J."/>
            <person name="Eisen J.A."/>
            <person name="Markowitz V."/>
            <person name="Hugenholtz P."/>
            <person name="Kyrpides N.C."/>
            <person name="Klenk H.P."/>
        </authorList>
    </citation>
    <scope>NUCLEOTIDE SEQUENCE [LARGE SCALE GENOMIC DNA]</scope>
    <source>
        <strain evidence="11">ATCC 51220 / DSM 2926 / LMG 16218 / CuHBu1</strain>
        <plasmid evidence="11">pILYOP01</plasmid>
    </source>
</reference>
<dbReference type="Gene3D" id="3.20.20.70">
    <property type="entry name" value="Aldolase class I"/>
    <property type="match status" value="1"/>
</dbReference>
<evidence type="ECO:0000256" key="7">
    <source>
        <dbReference type="ARBA" id="ARBA00023239"/>
    </source>
</evidence>
<dbReference type="GO" id="GO:0004640">
    <property type="term" value="F:phosphoribosylanthranilate isomerase activity"/>
    <property type="evidence" value="ECO:0007669"/>
    <property type="project" value="TreeGrafter"/>
</dbReference>
<keyword evidence="5 8" id="KW-0822">Tryptophan biosynthesis</keyword>
<keyword evidence="3 8" id="KW-0028">Amino-acid biosynthesis</keyword>
<evidence type="ECO:0000256" key="1">
    <source>
        <dbReference type="ARBA" id="ARBA00001633"/>
    </source>
</evidence>
<dbReference type="InterPro" id="IPR013798">
    <property type="entry name" value="Indole-3-glycerol_P_synth_dom"/>
</dbReference>
<dbReference type="RefSeq" id="WP_013388833.1">
    <property type="nucleotide sequence ID" value="NC_014633.1"/>
</dbReference>
<evidence type="ECO:0000256" key="2">
    <source>
        <dbReference type="ARBA" id="ARBA00004696"/>
    </source>
</evidence>
<dbReference type="KEGG" id="ipo:Ilyop_2415"/>
<geneLocation type="plasmid" evidence="10 11">
    <name>pILYOP01</name>
</geneLocation>
<dbReference type="InterPro" id="IPR045186">
    <property type="entry name" value="Indole-3-glycerol_P_synth"/>
</dbReference>
<accession>E3HDI8</accession>
<protein>
    <recommendedName>
        <fullName evidence="8">Indole-3-glycerol phosphate synthase</fullName>
        <shortName evidence="8">IGPS</shortName>
        <ecNumber evidence="8">4.1.1.48</ecNumber>
    </recommendedName>
</protein>
<dbReference type="InterPro" id="IPR011060">
    <property type="entry name" value="RibuloseP-bd_barrel"/>
</dbReference>
<keyword evidence="10" id="KW-0614">Plasmid</keyword>
<evidence type="ECO:0000256" key="4">
    <source>
        <dbReference type="ARBA" id="ARBA00022793"/>
    </source>
</evidence>
<organism evidence="10 11">
    <name type="scientific">Ilyobacter polytropus (strain ATCC 51220 / DSM 2926 / LMG 16218 / CuHBu1)</name>
    <dbReference type="NCBI Taxonomy" id="572544"/>
    <lineage>
        <taxon>Bacteria</taxon>
        <taxon>Fusobacteriati</taxon>
        <taxon>Fusobacteriota</taxon>
        <taxon>Fusobacteriia</taxon>
        <taxon>Fusobacteriales</taxon>
        <taxon>Fusobacteriaceae</taxon>
        <taxon>Ilyobacter</taxon>
    </lineage>
</organism>
<evidence type="ECO:0000313" key="10">
    <source>
        <dbReference type="EMBL" id="ADO84174.1"/>
    </source>
</evidence>